<evidence type="ECO:0000256" key="1">
    <source>
        <dbReference type="SAM" id="Phobius"/>
    </source>
</evidence>
<accession>A0ABN0TC32</accession>
<keyword evidence="1" id="KW-1133">Transmembrane helix</keyword>
<name>A0ABN0TC32_9BURK</name>
<evidence type="ECO:0000313" key="2">
    <source>
        <dbReference type="EMBL" id="GAA0218023.1"/>
    </source>
</evidence>
<keyword evidence="1" id="KW-0472">Membrane</keyword>
<dbReference type="RefSeq" id="WP_343819748.1">
    <property type="nucleotide sequence ID" value="NZ_BAAAFN010000005.1"/>
</dbReference>
<proteinExistence type="predicted"/>
<protein>
    <recommendedName>
        <fullName evidence="4">Capsule polysaccharide biosynthesis protein</fullName>
    </recommendedName>
</protein>
<evidence type="ECO:0000313" key="3">
    <source>
        <dbReference type="Proteomes" id="UP001501176"/>
    </source>
</evidence>
<evidence type="ECO:0008006" key="4">
    <source>
        <dbReference type="Google" id="ProtNLM"/>
    </source>
</evidence>
<feature type="transmembrane region" description="Helical" evidence="1">
    <location>
        <begin position="373"/>
        <end position="394"/>
    </location>
</feature>
<sequence length="397" mass="45271">MLAAAFSIGKRLEKNNKVCYVSSKAFLIKNDYGNNFLNKLSRIIAKHILRLHKVIILPFTKYPAESNDLTGVFSSLYSLTSDSTADKEKYPKIWDDLLEIDAASEDLFTYLIKLSPSAIYVFNGRISSVYKVAKFAKDKNIPVFYYEYGRCGLSSYTLTDFPIHDLYSWGKMYIEYFDKKNISIKKLNKYKKEYISSKFNNKFSSSYDDTAVSHYDLSIYISSTHEFMSLASDVLASDYANDLAFVKDVIRKNPGLNKVVVRCHPNQVNDVGWRDSLAPLVNYCDAKNIEVVLPDSPVSSYALLINSDRVAVNISSIAVEAILLGKMPQIYGWPPYRYVYDCARRKSLNQAEVIDYFASVMSVSRFACQHRYGIGWIIALFVFRIINKLLGLVVKNL</sequence>
<organism evidence="2 3">
    <name type="scientific">Castellaniella daejeonensis</name>
    <dbReference type="NCBI Taxonomy" id="659013"/>
    <lineage>
        <taxon>Bacteria</taxon>
        <taxon>Pseudomonadati</taxon>
        <taxon>Pseudomonadota</taxon>
        <taxon>Betaproteobacteria</taxon>
        <taxon>Burkholderiales</taxon>
        <taxon>Alcaligenaceae</taxon>
        <taxon>Castellaniella</taxon>
    </lineage>
</organism>
<dbReference type="Proteomes" id="UP001501176">
    <property type="component" value="Unassembled WGS sequence"/>
</dbReference>
<dbReference type="EMBL" id="BAAAFN010000005">
    <property type="protein sequence ID" value="GAA0218023.1"/>
    <property type="molecule type" value="Genomic_DNA"/>
</dbReference>
<keyword evidence="1" id="KW-0812">Transmembrane</keyword>
<reference evidence="2 3" key="1">
    <citation type="journal article" date="2019" name="Int. J. Syst. Evol. Microbiol.">
        <title>The Global Catalogue of Microorganisms (GCM) 10K type strain sequencing project: providing services to taxonomists for standard genome sequencing and annotation.</title>
        <authorList>
            <consortium name="The Broad Institute Genomics Platform"/>
            <consortium name="The Broad Institute Genome Sequencing Center for Infectious Disease"/>
            <person name="Wu L."/>
            <person name="Ma J."/>
        </authorList>
    </citation>
    <scope>NUCLEOTIDE SEQUENCE [LARGE SCALE GENOMIC DNA]</scope>
    <source>
        <strain evidence="2 3">JCM 16240</strain>
    </source>
</reference>
<keyword evidence="3" id="KW-1185">Reference proteome</keyword>
<comment type="caution">
    <text evidence="2">The sequence shown here is derived from an EMBL/GenBank/DDBJ whole genome shotgun (WGS) entry which is preliminary data.</text>
</comment>
<gene>
    <name evidence="2" type="ORF">GCM10009125_03700</name>
</gene>